<dbReference type="EMBL" id="JAWNGG020000065">
    <property type="protein sequence ID" value="KAK9304173.1"/>
    <property type="molecule type" value="Genomic_DNA"/>
</dbReference>
<feature type="compositionally biased region" description="Basic and acidic residues" evidence="1">
    <location>
        <begin position="94"/>
        <end position="108"/>
    </location>
</feature>
<dbReference type="AlphaFoldDB" id="A0AAW1A2R8"/>
<feature type="compositionally biased region" description="Basic residues" evidence="1">
    <location>
        <begin position="71"/>
        <end position="87"/>
    </location>
</feature>
<feature type="region of interest" description="Disordered" evidence="1">
    <location>
        <begin position="47"/>
        <end position="122"/>
    </location>
</feature>
<sequence length="122" mass="13412">MEVKNKRNEITGSGSVGGEVGIASQPLCIVIGQACSAFKKATEIRKKDNKTAIISSTEVDTESEGSYQAPRGKKKIMPKPRSTKRGRPSPTEESNSKKRLTSDFRNISDEDEEEEYFLNSAV</sequence>
<name>A0AAW1A2R8_9HYME</name>
<comment type="caution">
    <text evidence="2">The sequence shown here is derived from an EMBL/GenBank/DDBJ whole genome shotgun (WGS) entry which is preliminary data.</text>
</comment>
<evidence type="ECO:0000256" key="1">
    <source>
        <dbReference type="SAM" id="MobiDB-lite"/>
    </source>
</evidence>
<proteinExistence type="predicted"/>
<dbReference type="Proteomes" id="UP001432146">
    <property type="component" value="Unassembled WGS sequence"/>
</dbReference>
<reference evidence="2 3" key="1">
    <citation type="submission" date="2024-05" db="EMBL/GenBank/DDBJ databases">
        <title>The nuclear and mitochondrial genome assemblies of Tetragonisca angustula (Apidae: Meliponini), a tiny yet remarkable pollinator in the Neotropics.</title>
        <authorList>
            <person name="Ferrari R."/>
            <person name="Ricardo P.C."/>
            <person name="Dias F.C."/>
            <person name="Araujo N.S."/>
            <person name="Soares D.O."/>
            <person name="Zhou Q.-S."/>
            <person name="Zhu C.-D."/>
            <person name="Coutinho L."/>
            <person name="Airas M.C."/>
            <person name="Batista T.M."/>
        </authorList>
    </citation>
    <scope>NUCLEOTIDE SEQUENCE [LARGE SCALE GENOMIC DNA]</scope>
    <source>
        <strain evidence="2">ASF017062</strain>
        <tissue evidence="2">Abdomen</tissue>
    </source>
</reference>
<keyword evidence="3" id="KW-1185">Reference proteome</keyword>
<organism evidence="2 3">
    <name type="scientific">Tetragonisca angustula</name>
    <dbReference type="NCBI Taxonomy" id="166442"/>
    <lineage>
        <taxon>Eukaryota</taxon>
        <taxon>Metazoa</taxon>
        <taxon>Ecdysozoa</taxon>
        <taxon>Arthropoda</taxon>
        <taxon>Hexapoda</taxon>
        <taxon>Insecta</taxon>
        <taxon>Pterygota</taxon>
        <taxon>Neoptera</taxon>
        <taxon>Endopterygota</taxon>
        <taxon>Hymenoptera</taxon>
        <taxon>Apocrita</taxon>
        <taxon>Aculeata</taxon>
        <taxon>Apoidea</taxon>
        <taxon>Anthophila</taxon>
        <taxon>Apidae</taxon>
        <taxon>Tetragonisca</taxon>
    </lineage>
</organism>
<evidence type="ECO:0000313" key="3">
    <source>
        <dbReference type="Proteomes" id="UP001432146"/>
    </source>
</evidence>
<feature type="region of interest" description="Disordered" evidence="1">
    <location>
        <begin position="1"/>
        <end position="20"/>
    </location>
</feature>
<gene>
    <name evidence="2" type="ORF">QLX08_004337</name>
</gene>
<dbReference type="PROSITE" id="PS51257">
    <property type="entry name" value="PROKAR_LIPOPROTEIN"/>
    <property type="match status" value="1"/>
</dbReference>
<accession>A0AAW1A2R8</accession>
<protein>
    <submittedName>
        <fullName evidence="2">Uncharacterized protein</fullName>
    </submittedName>
</protein>
<evidence type="ECO:0000313" key="2">
    <source>
        <dbReference type="EMBL" id="KAK9304173.1"/>
    </source>
</evidence>